<comment type="subcellular location">
    <subcellularLocation>
        <location evidence="2 14">Nucleus</location>
    </subcellularLocation>
</comment>
<evidence type="ECO:0000256" key="16">
    <source>
        <dbReference type="SAM" id="MobiDB-lite"/>
    </source>
</evidence>
<dbReference type="EC" id="2.3.2.27" evidence="14"/>
<dbReference type="GO" id="GO:0033503">
    <property type="term" value="C:HULC complex"/>
    <property type="evidence" value="ECO:0007669"/>
    <property type="project" value="TreeGrafter"/>
</dbReference>
<feature type="region of interest" description="Disordered" evidence="16">
    <location>
        <begin position="1"/>
        <end position="58"/>
    </location>
</feature>
<keyword evidence="12 14" id="KW-0539">Nucleus</keyword>
<dbReference type="GO" id="GO:0008270">
    <property type="term" value="F:zinc ion binding"/>
    <property type="evidence" value="ECO:0007669"/>
    <property type="project" value="UniProtKB-KW"/>
</dbReference>
<keyword evidence="7 13" id="KW-0863">Zinc-finger</keyword>
<dbReference type="PANTHER" id="PTHR23163:SF8">
    <property type="entry name" value="E3 UBIQUITIN-PROTEIN LIGASE BRE1-LIKE 2"/>
    <property type="match status" value="1"/>
</dbReference>
<comment type="catalytic activity">
    <reaction evidence="1 14">
        <text>S-ubiquitinyl-[E2 ubiquitin-conjugating enzyme]-L-cysteine + [acceptor protein]-L-lysine = [E2 ubiquitin-conjugating enzyme]-L-cysteine + N(6)-ubiquitinyl-[acceptor protein]-L-lysine.</text>
        <dbReference type="EC" id="2.3.2.27"/>
    </reaction>
</comment>
<proteinExistence type="inferred from homology"/>
<dbReference type="GO" id="GO:0061630">
    <property type="term" value="F:ubiquitin protein ligase activity"/>
    <property type="evidence" value="ECO:0007669"/>
    <property type="project" value="UniProtKB-EC"/>
</dbReference>
<keyword evidence="11 14" id="KW-0175">Coiled coil</keyword>
<evidence type="ECO:0000256" key="2">
    <source>
        <dbReference type="ARBA" id="ARBA00004123"/>
    </source>
</evidence>
<feature type="compositionally biased region" description="Acidic residues" evidence="16">
    <location>
        <begin position="1"/>
        <end position="27"/>
    </location>
</feature>
<feature type="domain" description="RING-type" evidence="17">
    <location>
        <begin position="851"/>
        <end position="889"/>
    </location>
</feature>
<feature type="coiled-coil region" evidence="15">
    <location>
        <begin position="70"/>
        <end position="104"/>
    </location>
</feature>
<keyword evidence="6 14" id="KW-0479">Metal-binding</keyword>
<dbReference type="SUPFAM" id="SSF57850">
    <property type="entry name" value="RING/U-box"/>
    <property type="match status" value="1"/>
</dbReference>
<dbReference type="InterPro" id="IPR013956">
    <property type="entry name" value="E3_ubiquit_lig_Bre1"/>
</dbReference>
<dbReference type="SMART" id="SM00184">
    <property type="entry name" value="RING"/>
    <property type="match status" value="1"/>
</dbReference>
<dbReference type="InterPro" id="IPR017907">
    <property type="entry name" value="Znf_RING_CS"/>
</dbReference>
<evidence type="ECO:0000259" key="17">
    <source>
        <dbReference type="PROSITE" id="PS50089"/>
    </source>
</evidence>
<dbReference type="Pfam" id="PF00097">
    <property type="entry name" value="zf-C3HC4"/>
    <property type="match status" value="1"/>
</dbReference>
<organism evidence="18 19">
    <name type="scientific">Lithospermum erythrorhizon</name>
    <name type="common">Purple gromwell</name>
    <name type="synonym">Lithospermum officinale var. erythrorhizon</name>
    <dbReference type="NCBI Taxonomy" id="34254"/>
    <lineage>
        <taxon>Eukaryota</taxon>
        <taxon>Viridiplantae</taxon>
        <taxon>Streptophyta</taxon>
        <taxon>Embryophyta</taxon>
        <taxon>Tracheophyta</taxon>
        <taxon>Spermatophyta</taxon>
        <taxon>Magnoliopsida</taxon>
        <taxon>eudicotyledons</taxon>
        <taxon>Gunneridae</taxon>
        <taxon>Pentapetalae</taxon>
        <taxon>asterids</taxon>
        <taxon>lamiids</taxon>
        <taxon>Boraginales</taxon>
        <taxon>Boraginaceae</taxon>
        <taxon>Boraginoideae</taxon>
        <taxon>Lithospermeae</taxon>
        <taxon>Lithospermum</taxon>
    </lineage>
</organism>
<evidence type="ECO:0000256" key="6">
    <source>
        <dbReference type="ARBA" id="ARBA00022723"/>
    </source>
</evidence>
<evidence type="ECO:0000256" key="12">
    <source>
        <dbReference type="ARBA" id="ARBA00023242"/>
    </source>
</evidence>
<dbReference type="InterPro" id="IPR001841">
    <property type="entry name" value="Znf_RING"/>
</dbReference>
<feature type="compositionally biased region" description="Polar residues" evidence="16">
    <location>
        <begin position="37"/>
        <end position="58"/>
    </location>
</feature>
<dbReference type="Gene3D" id="3.30.40.10">
    <property type="entry name" value="Zinc/RING finger domain, C3HC4 (zinc finger)"/>
    <property type="match status" value="1"/>
</dbReference>
<evidence type="ECO:0000256" key="14">
    <source>
        <dbReference type="RuleBase" id="RU365038"/>
    </source>
</evidence>
<evidence type="ECO:0000256" key="15">
    <source>
        <dbReference type="SAM" id="Coils"/>
    </source>
</evidence>
<protein>
    <recommendedName>
        <fullName evidence="14">E3 ubiquitin protein ligase</fullName>
        <ecNumber evidence="14">2.3.2.27</ecNumber>
    </recommendedName>
</protein>
<dbReference type="AlphaFoldDB" id="A0AAV3PGS1"/>
<dbReference type="PROSITE" id="PS50089">
    <property type="entry name" value="ZF_RING_2"/>
    <property type="match status" value="1"/>
</dbReference>
<evidence type="ECO:0000256" key="4">
    <source>
        <dbReference type="ARBA" id="ARBA00005555"/>
    </source>
</evidence>
<evidence type="ECO:0000313" key="18">
    <source>
        <dbReference type="EMBL" id="GAA0150481.1"/>
    </source>
</evidence>
<dbReference type="Proteomes" id="UP001454036">
    <property type="component" value="Unassembled WGS sequence"/>
</dbReference>
<dbReference type="GO" id="GO:0005634">
    <property type="term" value="C:nucleus"/>
    <property type="evidence" value="ECO:0007669"/>
    <property type="project" value="UniProtKB-SubCell"/>
</dbReference>
<evidence type="ECO:0000256" key="3">
    <source>
        <dbReference type="ARBA" id="ARBA00004906"/>
    </source>
</evidence>
<dbReference type="PROSITE" id="PS00518">
    <property type="entry name" value="ZF_RING_1"/>
    <property type="match status" value="1"/>
</dbReference>
<dbReference type="CDD" id="cd16499">
    <property type="entry name" value="RING-HC_Bre1-like"/>
    <property type="match status" value="1"/>
</dbReference>
<sequence>MAKEEEETPSDSEEEVEEEEDDEEEEEGHDKKRHHLLNNNSCPSIMARHSSSSHVDNNTHVDAGVLQYQNHRLVQQLDAQKHEIHDLETKMKELKDKQSSYDNVLISVNSIWNQLVDDMILLGVRAGAGEVALKHLEQADHFRGFLPACPAEEIFLCRLLQSTSRSNGDGGSISHIKPSLALRHSSTLELMKSLEDTIDAEKSNVENVASLLQGEQSSEDTIIKFTRVDDIMKEEAKKLHGVIDVLHSKHKEYCDAIEACNHSHSVDLTQIKSISGDLEESMAELEESRRKLIALKMQKDLAAPIQSLAPVTANGSVSPDKPAEKTKHFSVLKDYVEEAKVLADDRLSELQDAQDDNSVLVKQLQELQTELKEDKHIHSSRPYTLVRDQLHHWQAEAERYRVSTGSLQADRQSIMRREKDIIAEIEAADAARKAIDNSEEKIEELEHEVQKCLTEKNELEIKMEEAMQDSGRQDIKAEFKVMVSSLSKEIRMMEAQLNRWKETAEEAISLRQEAQSLKALLERKVGEQNTLTDKCSKGIFEIKSLKALIERMQREKQELHIVLDMLGQQIYDNRDLMDIKESEQKANAQAEELRNALDEHGLELRVKAANEAEVACQQRLSASEAEICELRAELDDSDRHVLELREAIKVKEAEAETYICEIETIGQAYEDMQTQHQHLLQQVTERDDYNIKLVSDSVMAKQAHNSLVSENQSLAKQLQQVNTRLESLRSRITRSEEQMKALMMEALTSIPEDRMIALNLESIRWEITDAEKELKWLKSAVSSSEKEYEQMQRKIEEIQMELESERGERQKLDEEISGLNEQITEMTSGSGEAAVQKLQEEINECKAILKCGVCLDRPKEVVIVKCYHLFCNQCIQRNLEIRHRRCPGCGTAFGQNDVRFVKI</sequence>
<evidence type="ECO:0000313" key="19">
    <source>
        <dbReference type="Proteomes" id="UP001454036"/>
    </source>
</evidence>
<comment type="caution">
    <text evidence="18">The sequence shown here is derived from an EMBL/GenBank/DDBJ whole genome shotgun (WGS) entry which is preliminary data.</text>
</comment>
<accession>A0AAV3PGS1</accession>
<keyword evidence="5 14" id="KW-0808">Transferase</keyword>
<gene>
    <name evidence="18" type="ORF">LIER_09413</name>
</gene>
<keyword evidence="9 14" id="KW-0862">Zinc</keyword>
<evidence type="ECO:0000256" key="1">
    <source>
        <dbReference type="ARBA" id="ARBA00000900"/>
    </source>
</evidence>
<feature type="coiled-coil region" evidence="15">
    <location>
        <begin position="271"/>
        <end position="298"/>
    </location>
</feature>
<feature type="coiled-coil region" evidence="15">
    <location>
        <begin position="711"/>
        <end position="822"/>
    </location>
</feature>
<comment type="pathway">
    <text evidence="3 14">Protein modification; protein ubiquitination.</text>
</comment>
<feature type="coiled-coil region" evidence="15">
    <location>
        <begin position="428"/>
        <end position="603"/>
    </location>
</feature>
<evidence type="ECO:0000256" key="7">
    <source>
        <dbReference type="ARBA" id="ARBA00022771"/>
    </source>
</evidence>
<reference evidence="18 19" key="1">
    <citation type="submission" date="2024-01" db="EMBL/GenBank/DDBJ databases">
        <title>The complete chloroplast genome sequence of Lithospermum erythrorhizon: insights into the phylogenetic relationship among Boraginaceae species and the maternal lineages of purple gromwells.</title>
        <authorList>
            <person name="Okada T."/>
            <person name="Watanabe K."/>
        </authorList>
    </citation>
    <scope>NUCLEOTIDE SEQUENCE [LARGE SCALE GENOMIC DNA]</scope>
</reference>
<keyword evidence="19" id="KW-1185">Reference proteome</keyword>
<keyword evidence="10 14" id="KW-0156">Chromatin regulator</keyword>
<evidence type="ECO:0000256" key="9">
    <source>
        <dbReference type="ARBA" id="ARBA00022833"/>
    </source>
</evidence>
<dbReference type="InterPro" id="IPR018957">
    <property type="entry name" value="Znf_C3HC4_RING-type"/>
</dbReference>
<evidence type="ECO:0000256" key="10">
    <source>
        <dbReference type="ARBA" id="ARBA00022853"/>
    </source>
</evidence>
<comment type="similarity">
    <text evidence="4 14">Belongs to the BRE1 family.</text>
</comment>
<name>A0AAV3PGS1_LITER</name>
<evidence type="ECO:0000256" key="13">
    <source>
        <dbReference type="PROSITE-ProRule" id="PRU00175"/>
    </source>
</evidence>
<dbReference type="PANTHER" id="PTHR23163">
    <property type="entry name" value="RING FINGER PROTEIN-RELATED"/>
    <property type="match status" value="1"/>
</dbReference>
<dbReference type="Gene3D" id="1.10.287.1490">
    <property type="match status" value="1"/>
</dbReference>
<evidence type="ECO:0000256" key="5">
    <source>
        <dbReference type="ARBA" id="ARBA00022679"/>
    </source>
</evidence>
<keyword evidence="8 14" id="KW-0833">Ubl conjugation pathway</keyword>
<evidence type="ECO:0000256" key="8">
    <source>
        <dbReference type="ARBA" id="ARBA00022786"/>
    </source>
</evidence>
<dbReference type="InterPro" id="IPR013083">
    <property type="entry name" value="Znf_RING/FYVE/PHD"/>
</dbReference>
<evidence type="ECO:0000256" key="11">
    <source>
        <dbReference type="ARBA" id="ARBA00023054"/>
    </source>
</evidence>
<dbReference type="GO" id="GO:0006325">
    <property type="term" value="P:chromatin organization"/>
    <property type="evidence" value="ECO:0007669"/>
    <property type="project" value="UniProtKB-KW"/>
</dbReference>
<dbReference type="GO" id="GO:0016567">
    <property type="term" value="P:protein ubiquitination"/>
    <property type="evidence" value="ECO:0007669"/>
    <property type="project" value="UniProtKB-UniRule"/>
</dbReference>
<dbReference type="EMBL" id="BAABME010001601">
    <property type="protein sequence ID" value="GAA0150481.1"/>
    <property type="molecule type" value="Genomic_DNA"/>
</dbReference>